<accession>A0AAN9IQ59</accession>
<protein>
    <submittedName>
        <fullName evidence="3">Uncharacterized protein</fullName>
    </submittedName>
</protein>
<dbReference type="AlphaFoldDB" id="A0AAN9IQ59"/>
<organism evidence="3 4">
    <name type="scientific">Crotalaria pallida</name>
    <name type="common">Smooth rattlebox</name>
    <name type="synonym">Crotalaria striata</name>
    <dbReference type="NCBI Taxonomy" id="3830"/>
    <lineage>
        <taxon>Eukaryota</taxon>
        <taxon>Viridiplantae</taxon>
        <taxon>Streptophyta</taxon>
        <taxon>Embryophyta</taxon>
        <taxon>Tracheophyta</taxon>
        <taxon>Spermatophyta</taxon>
        <taxon>Magnoliopsida</taxon>
        <taxon>eudicotyledons</taxon>
        <taxon>Gunneridae</taxon>
        <taxon>Pentapetalae</taxon>
        <taxon>rosids</taxon>
        <taxon>fabids</taxon>
        <taxon>Fabales</taxon>
        <taxon>Fabaceae</taxon>
        <taxon>Papilionoideae</taxon>
        <taxon>50 kb inversion clade</taxon>
        <taxon>genistoids sensu lato</taxon>
        <taxon>core genistoids</taxon>
        <taxon>Crotalarieae</taxon>
        <taxon>Crotalaria</taxon>
    </lineage>
</organism>
<dbReference type="GO" id="GO:0017022">
    <property type="term" value="F:myosin binding"/>
    <property type="evidence" value="ECO:0007669"/>
    <property type="project" value="InterPro"/>
</dbReference>
<keyword evidence="2" id="KW-0472">Membrane</keyword>
<dbReference type="Proteomes" id="UP001372338">
    <property type="component" value="Unassembled WGS sequence"/>
</dbReference>
<comment type="caution">
    <text evidence="3">The sequence shown here is derived from an EMBL/GenBank/DDBJ whole genome shotgun (WGS) entry which is preliminary data.</text>
</comment>
<dbReference type="PANTHER" id="PTHR31448">
    <property type="entry name" value="MYOSIN-BINDING PROTEIN 2"/>
    <property type="match status" value="1"/>
</dbReference>
<keyword evidence="2" id="KW-1133">Transmembrane helix</keyword>
<evidence type="ECO:0000256" key="1">
    <source>
        <dbReference type="SAM" id="MobiDB-lite"/>
    </source>
</evidence>
<feature type="region of interest" description="Disordered" evidence="1">
    <location>
        <begin position="411"/>
        <end position="454"/>
    </location>
</feature>
<name>A0AAN9IQ59_CROPI</name>
<sequence>MAANKFATMLHRNTNKITLVLVYAILEWILIILLLLNSLFSYLIIKYADFFGLKRPCLWCTRIDHIIDPGKKNKNPCRELVCEAHANEISNLGFCNNHLKLAESQDMCEDCSSSLTTHQGYVKLSQSFGFFPWMNQIGVNMIHGGDDDKRIEKVDDEPLSCSCCGVNLDNRFYPPCILIKPSSSMNILEYPQKQNLITEGAEIDDHSDHSRSDFVLDHHGDDEHSTEENRGIDMVFEVDHQGREEEAGGESCGCSVCDGIKETLVDEIYKLDLGLEKGKKEVIIKDAALNVPNKGDDDVQPCEQNTAQVDCTREMVQEIPQKHLEFFIHGDDCRLIPVELVDSKATETENQHGYKVGDEDFILDFDMHTDAEAAEPLIENWHMSGDIVAEFSCKDNTEVFKANEVESTQLRNREQSSELEGEESLFEQNNEDVRFSQTAEKLPPKDDDNVEPNMERRDGDLCFDFSLGCNVRRCDTNARRGI</sequence>
<dbReference type="PANTHER" id="PTHR31448:SF3">
    <property type="entry name" value="MYOSIN-BINDING PROTEIN 2"/>
    <property type="match status" value="1"/>
</dbReference>
<reference evidence="3 4" key="1">
    <citation type="submission" date="2024-01" db="EMBL/GenBank/DDBJ databases">
        <title>The genomes of 5 underutilized Papilionoideae crops provide insights into root nodulation and disease resistanc.</title>
        <authorList>
            <person name="Yuan L."/>
        </authorList>
    </citation>
    <scope>NUCLEOTIDE SEQUENCE [LARGE SCALE GENOMIC DNA]</scope>
    <source>
        <strain evidence="3">ZHUSHIDOU_FW_LH</strain>
        <tissue evidence="3">Leaf</tissue>
    </source>
</reference>
<gene>
    <name evidence="3" type="ORF">RIF29_13740</name>
</gene>
<feature type="compositionally biased region" description="Basic and acidic residues" evidence="1">
    <location>
        <begin position="442"/>
        <end position="454"/>
    </location>
</feature>
<feature type="transmembrane region" description="Helical" evidence="2">
    <location>
        <begin position="20"/>
        <end position="45"/>
    </location>
</feature>
<dbReference type="EMBL" id="JAYWIO010000002">
    <property type="protein sequence ID" value="KAK7283989.1"/>
    <property type="molecule type" value="Genomic_DNA"/>
</dbReference>
<keyword evidence="4" id="KW-1185">Reference proteome</keyword>
<keyword evidence="2" id="KW-0812">Transmembrane</keyword>
<evidence type="ECO:0000313" key="3">
    <source>
        <dbReference type="EMBL" id="KAK7283989.1"/>
    </source>
</evidence>
<dbReference type="InterPro" id="IPR039306">
    <property type="entry name" value="MYOB"/>
</dbReference>
<evidence type="ECO:0000313" key="4">
    <source>
        <dbReference type="Proteomes" id="UP001372338"/>
    </source>
</evidence>
<proteinExistence type="predicted"/>
<evidence type="ECO:0000256" key="2">
    <source>
        <dbReference type="SAM" id="Phobius"/>
    </source>
</evidence>